<evidence type="ECO:0000256" key="14">
    <source>
        <dbReference type="RuleBase" id="RU367043"/>
    </source>
</evidence>
<dbReference type="InterPro" id="IPR035427">
    <property type="entry name" value="Tim10-like_dom_sf"/>
</dbReference>
<keyword evidence="7 14" id="KW-0653">Protein transport</keyword>
<dbReference type="AlphaFoldDB" id="K1PRW1"/>
<evidence type="ECO:0000256" key="1">
    <source>
        <dbReference type="ARBA" id="ARBA00004137"/>
    </source>
</evidence>
<gene>
    <name evidence="16" type="ORF">CGI_10014059</name>
</gene>
<evidence type="ECO:0000256" key="4">
    <source>
        <dbReference type="ARBA" id="ARBA00022723"/>
    </source>
</evidence>
<evidence type="ECO:0000256" key="13">
    <source>
        <dbReference type="ARBA" id="ARBA00025311"/>
    </source>
</evidence>
<organism evidence="16">
    <name type="scientific">Magallana gigas</name>
    <name type="common">Pacific oyster</name>
    <name type="synonym">Crassostrea gigas</name>
    <dbReference type="NCBI Taxonomy" id="29159"/>
    <lineage>
        <taxon>Eukaryota</taxon>
        <taxon>Metazoa</taxon>
        <taxon>Spiralia</taxon>
        <taxon>Lophotrochozoa</taxon>
        <taxon>Mollusca</taxon>
        <taxon>Bivalvia</taxon>
        <taxon>Autobranchia</taxon>
        <taxon>Pteriomorphia</taxon>
        <taxon>Ostreida</taxon>
        <taxon>Ostreoidea</taxon>
        <taxon>Ostreidae</taxon>
        <taxon>Magallana</taxon>
    </lineage>
</organism>
<dbReference type="PANTHER" id="PTHR11038">
    <property type="entry name" value="MITOCHONDRIAL IMPORT INNER MEMBRANE TRANSLOCASE SUBUNIT TIM10"/>
    <property type="match status" value="1"/>
</dbReference>
<dbReference type="PANTHER" id="PTHR11038:SF16">
    <property type="entry name" value="MITOCHONDRIAL IMPORT INNER MEMBRANE TRANSLOCASE SUBUNIT TIM10"/>
    <property type="match status" value="1"/>
</dbReference>
<dbReference type="FunCoup" id="K1PRW1">
    <property type="interactions" value="1239"/>
</dbReference>
<comment type="function">
    <text evidence="13">Mitochondrial intermembrane chaperone that participates in the import and insertion of multi-pass transmembrane proteins into the mitochondrial inner membrane. May also be required for the transfer of beta-barrel precursors from the TOM complex to the sorting and assembly machinery (SAM complex) of the outer membrane. Acts as a chaperone-like protein that protects the hydrophobic precursors from aggregation and guide them through the mitochondrial intermembrane space.</text>
</comment>
<dbReference type="FunFam" id="1.10.287.810:FF:000002">
    <property type="entry name" value="Mitochondrial import inner membrane translocase subunit tim10"/>
    <property type="match status" value="1"/>
</dbReference>
<evidence type="ECO:0000256" key="8">
    <source>
        <dbReference type="ARBA" id="ARBA00023010"/>
    </source>
</evidence>
<dbReference type="EMBL" id="JH816853">
    <property type="protein sequence ID" value="EKC24413.1"/>
    <property type="molecule type" value="Genomic_DNA"/>
</dbReference>
<evidence type="ECO:0000256" key="7">
    <source>
        <dbReference type="ARBA" id="ARBA00022927"/>
    </source>
</evidence>
<evidence type="ECO:0000256" key="10">
    <source>
        <dbReference type="ARBA" id="ARBA00023136"/>
    </source>
</evidence>
<dbReference type="GO" id="GO:0015031">
    <property type="term" value="P:protein transport"/>
    <property type="evidence" value="ECO:0007669"/>
    <property type="project" value="UniProtKB-KW"/>
</dbReference>
<dbReference type="HOGENOM" id="CLU_1877421_0_0_1"/>
<proteinExistence type="inferred from homology"/>
<protein>
    <recommendedName>
        <fullName evidence="14">Mitochondrial import inner membrane translocase subunit</fullName>
    </recommendedName>
</protein>
<sequence>MKLFTDLEIEMTADMYNKMTACCLQKCIPPKYKEAELSKGEAVCLDRCVAKYMEIHDRIGKKLTQLSTEDEARRGMLEWIVKQVKRRLTMKSFAMLIALCLLMKAQAMEKTIDEIMEEANNDSKSRFYVLNINFFK</sequence>
<evidence type="ECO:0000256" key="5">
    <source>
        <dbReference type="ARBA" id="ARBA00022792"/>
    </source>
</evidence>
<keyword evidence="8 14" id="KW-0811">Translocation</keyword>
<keyword evidence="4" id="KW-0479">Metal-binding</keyword>
<comment type="domain">
    <text evidence="14">The twin CX3C motif contains 4 conserved Cys residues that form 2 disulfide bonds in the mitochondrial intermembrane space.</text>
</comment>
<dbReference type="InParanoid" id="K1PRW1"/>
<dbReference type="GO" id="GO:0045039">
    <property type="term" value="P:protein insertion into mitochondrial inner membrane"/>
    <property type="evidence" value="ECO:0007669"/>
    <property type="project" value="UniProtKB-ARBA"/>
</dbReference>
<comment type="similarity">
    <text evidence="2 14">Belongs to the small Tim family.</text>
</comment>
<keyword evidence="12 14" id="KW-0143">Chaperone</keyword>
<evidence type="ECO:0000256" key="3">
    <source>
        <dbReference type="ARBA" id="ARBA00022448"/>
    </source>
</evidence>
<name>K1PRW1_MAGGI</name>
<evidence type="ECO:0000256" key="2">
    <source>
        <dbReference type="ARBA" id="ARBA00006720"/>
    </source>
</evidence>
<comment type="subcellular location">
    <subcellularLocation>
        <location evidence="1 14">Mitochondrion inner membrane</location>
        <topology evidence="1 14">Peripheral membrane protein</topology>
        <orientation evidence="1 14">Intermembrane side</orientation>
    </subcellularLocation>
</comment>
<dbReference type="InterPro" id="IPR004217">
    <property type="entry name" value="Tim10-like"/>
</dbReference>
<keyword evidence="5 14" id="KW-0999">Mitochondrion inner membrane</keyword>
<keyword evidence="10" id="KW-0472">Membrane</keyword>
<dbReference type="SUPFAM" id="SSF144122">
    <property type="entry name" value="Tim10-like"/>
    <property type="match status" value="1"/>
</dbReference>
<evidence type="ECO:0000256" key="11">
    <source>
        <dbReference type="ARBA" id="ARBA00023157"/>
    </source>
</evidence>
<dbReference type="Pfam" id="PF02953">
    <property type="entry name" value="zf-Tim10_DDP"/>
    <property type="match status" value="1"/>
</dbReference>
<comment type="subunit">
    <text evidence="14">Heterohexamer.</text>
</comment>
<reference evidence="16" key="1">
    <citation type="journal article" date="2012" name="Nature">
        <title>The oyster genome reveals stress adaptation and complexity of shell formation.</title>
        <authorList>
            <person name="Zhang G."/>
            <person name="Fang X."/>
            <person name="Guo X."/>
            <person name="Li L."/>
            <person name="Luo R."/>
            <person name="Xu F."/>
            <person name="Yang P."/>
            <person name="Zhang L."/>
            <person name="Wang X."/>
            <person name="Qi H."/>
            <person name="Xiong Z."/>
            <person name="Que H."/>
            <person name="Xie Y."/>
            <person name="Holland P.W."/>
            <person name="Paps J."/>
            <person name="Zhu Y."/>
            <person name="Wu F."/>
            <person name="Chen Y."/>
            <person name="Wang J."/>
            <person name="Peng C."/>
            <person name="Meng J."/>
            <person name="Yang L."/>
            <person name="Liu J."/>
            <person name="Wen B."/>
            <person name="Zhang N."/>
            <person name="Huang Z."/>
            <person name="Zhu Q."/>
            <person name="Feng Y."/>
            <person name="Mount A."/>
            <person name="Hedgecock D."/>
            <person name="Xu Z."/>
            <person name="Liu Y."/>
            <person name="Domazet-Loso T."/>
            <person name="Du Y."/>
            <person name="Sun X."/>
            <person name="Zhang S."/>
            <person name="Liu B."/>
            <person name="Cheng P."/>
            <person name="Jiang X."/>
            <person name="Li J."/>
            <person name="Fan D."/>
            <person name="Wang W."/>
            <person name="Fu W."/>
            <person name="Wang T."/>
            <person name="Wang B."/>
            <person name="Zhang J."/>
            <person name="Peng Z."/>
            <person name="Li Y."/>
            <person name="Li N."/>
            <person name="Wang J."/>
            <person name="Chen M."/>
            <person name="He Y."/>
            <person name="Tan F."/>
            <person name="Song X."/>
            <person name="Zheng Q."/>
            <person name="Huang R."/>
            <person name="Yang H."/>
            <person name="Du X."/>
            <person name="Chen L."/>
            <person name="Yang M."/>
            <person name="Gaffney P.M."/>
            <person name="Wang S."/>
            <person name="Luo L."/>
            <person name="She Z."/>
            <person name="Ming Y."/>
            <person name="Huang W."/>
            <person name="Zhang S."/>
            <person name="Huang B."/>
            <person name="Zhang Y."/>
            <person name="Qu T."/>
            <person name="Ni P."/>
            <person name="Miao G."/>
            <person name="Wang J."/>
            <person name="Wang Q."/>
            <person name="Steinberg C.E."/>
            <person name="Wang H."/>
            <person name="Li N."/>
            <person name="Qian L."/>
            <person name="Zhang G."/>
            <person name="Li Y."/>
            <person name="Yang H."/>
            <person name="Liu X."/>
            <person name="Wang J."/>
            <person name="Yin Y."/>
            <person name="Wang J."/>
        </authorList>
    </citation>
    <scope>NUCLEOTIDE SEQUENCE [LARGE SCALE GENOMIC DNA]</scope>
    <source>
        <strain evidence="16">05x7-T-G4-1.051#20</strain>
    </source>
</reference>
<dbReference type="Gene3D" id="1.10.287.810">
    <property type="entry name" value="Mitochondrial import inner membrane translocase subunit tim13 like domains"/>
    <property type="match status" value="1"/>
</dbReference>
<accession>K1PRW1</accession>
<evidence type="ECO:0000259" key="15">
    <source>
        <dbReference type="Pfam" id="PF02953"/>
    </source>
</evidence>
<keyword evidence="3 14" id="KW-0813">Transport</keyword>
<evidence type="ECO:0000256" key="6">
    <source>
        <dbReference type="ARBA" id="ARBA00022833"/>
    </source>
</evidence>
<keyword evidence="9 14" id="KW-0496">Mitochondrion</keyword>
<keyword evidence="11 14" id="KW-1015">Disulfide bond</keyword>
<evidence type="ECO:0000313" key="16">
    <source>
        <dbReference type="EMBL" id="EKC24413.1"/>
    </source>
</evidence>
<dbReference type="GO" id="GO:0005743">
    <property type="term" value="C:mitochondrial inner membrane"/>
    <property type="evidence" value="ECO:0007669"/>
    <property type="project" value="UniProtKB-SubCell"/>
</dbReference>
<feature type="domain" description="Tim10-like" evidence="15">
    <location>
        <begin position="7"/>
        <end position="64"/>
    </location>
</feature>
<dbReference type="GO" id="GO:0046872">
    <property type="term" value="F:metal ion binding"/>
    <property type="evidence" value="ECO:0007669"/>
    <property type="project" value="UniProtKB-KW"/>
</dbReference>
<evidence type="ECO:0000256" key="12">
    <source>
        <dbReference type="ARBA" id="ARBA00023186"/>
    </source>
</evidence>
<keyword evidence="6" id="KW-0862">Zinc</keyword>
<evidence type="ECO:0000256" key="9">
    <source>
        <dbReference type="ARBA" id="ARBA00023128"/>
    </source>
</evidence>
<comment type="function">
    <text evidence="14">Mitochondrial intermembrane chaperone that participates in the import and insertion of some multi-pass transmembrane proteins into the mitochondrial inner membrane. Also required for the transfer of beta-barrel precursors from the TOM complex to the sorting and assembly machinery (SAM complex) of the outer membrane. Acts as a chaperone-like protein that protects the hydrophobic precursors from aggregation and guide them through the mitochondrial intermembrane space.</text>
</comment>